<evidence type="ECO:0000259" key="8">
    <source>
        <dbReference type="SMART" id="SM00382"/>
    </source>
</evidence>
<feature type="domain" description="Clp ATPase C-terminal" evidence="9">
    <location>
        <begin position="335"/>
        <end position="428"/>
    </location>
</feature>
<accession>L0DS12</accession>
<comment type="function">
    <text evidence="7">ATPase subunit of a proteasome-like degradation complex; this subunit has chaperone activity. The binding of ATP and its subsequent hydrolysis by HslU are essential for unfolding of protein substrates subsequently hydrolyzed by HslV. HslU recognizes the N-terminal part of its protein substrates and unfolds these before they are guided to HslV for hydrolysis.</text>
</comment>
<dbReference type="PATRIC" id="fig|1255043.3.peg.85"/>
<keyword evidence="11" id="KW-1185">Reference proteome</keyword>
<dbReference type="GO" id="GO:0036402">
    <property type="term" value="F:proteasome-activating activity"/>
    <property type="evidence" value="ECO:0007669"/>
    <property type="project" value="UniProtKB-UniRule"/>
</dbReference>
<keyword evidence="6 7" id="KW-0143">Chaperone</keyword>
<dbReference type="SMART" id="SM01086">
    <property type="entry name" value="ClpB_D2-small"/>
    <property type="match status" value="1"/>
</dbReference>
<evidence type="ECO:0000313" key="11">
    <source>
        <dbReference type="Proteomes" id="UP000010809"/>
    </source>
</evidence>
<sequence>MTDMTPREIVQELDRYIIGQSEAKRSVAVALRNRWRRQQLPEALRQEVTPKNILMIGPTGVGKTEIARRLARLAKAPFLKVEATKFTEVGYVGRDVESIIRDLADASVKQLREEEMVQHRGKAEDAAEERILDALLPRPRATGYTAEPEPADNDTRQKLRKRLREGGLDDREIEIEVRAVQPGLEIMTPPGMEEMASQLQSMFQNLGGNRTRNRRLKVRDAMRLLTDEEAARLVNEDELKLKAVERVEQSGIVFLDEIDKVAKRGEHGGTDVSREGVQRDLLPLVEGTTVNTKLGMVRTDHILFIASGAFHLSKPSDLIPELQGRLPIRVELDALSVEDFVRILTEPTASLTEQYTALLATEGVTLEFRPDGVRRIAEIAHDVNASTENIGARRLHTVLERLLQQVAFEAPDVAGPVIVDAAMVEQSLGELIQDEDLSRYIL</sequence>
<protein>
    <recommendedName>
        <fullName evidence="7">ATP-dependent protease ATPase subunit HslU</fullName>
    </recommendedName>
    <alternativeName>
        <fullName evidence="7">Unfoldase HslU</fullName>
    </alternativeName>
</protein>
<dbReference type="PANTHER" id="PTHR48102">
    <property type="entry name" value="ATP-DEPENDENT CLP PROTEASE ATP-BINDING SUBUNIT CLPX-LIKE, MITOCHONDRIAL-RELATED"/>
    <property type="match status" value="1"/>
</dbReference>
<feature type="domain" description="AAA+ ATPase" evidence="8">
    <location>
        <begin position="49"/>
        <end position="332"/>
    </location>
</feature>
<dbReference type="GO" id="GO:0008233">
    <property type="term" value="F:peptidase activity"/>
    <property type="evidence" value="ECO:0007669"/>
    <property type="project" value="UniProtKB-KW"/>
</dbReference>
<dbReference type="EMBL" id="CP003989">
    <property type="protein sequence ID" value="AGA31798.1"/>
    <property type="molecule type" value="Genomic_DNA"/>
</dbReference>
<dbReference type="HOGENOM" id="CLU_033123_0_0_6"/>
<dbReference type="PANTHER" id="PTHR48102:SF3">
    <property type="entry name" value="ATP-DEPENDENT PROTEASE ATPASE SUBUNIT HSLU"/>
    <property type="match status" value="1"/>
</dbReference>
<dbReference type="InterPro" id="IPR003959">
    <property type="entry name" value="ATPase_AAA_core"/>
</dbReference>
<keyword evidence="3 7" id="KW-0963">Cytoplasm</keyword>
<evidence type="ECO:0000256" key="1">
    <source>
        <dbReference type="ARBA" id="ARBA00004496"/>
    </source>
</evidence>
<dbReference type="GO" id="GO:0043335">
    <property type="term" value="P:protein unfolding"/>
    <property type="evidence" value="ECO:0007669"/>
    <property type="project" value="UniProtKB-UniRule"/>
</dbReference>
<dbReference type="STRING" id="1255043.TVNIR_0085"/>
<name>L0DS12_THIND</name>
<feature type="binding site" evidence="7">
    <location>
        <position position="321"/>
    </location>
    <ligand>
        <name>ATP</name>
        <dbReference type="ChEBI" id="CHEBI:30616"/>
    </ligand>
</feature>
<dbReference type="NCBIfam" id="TIGR00390">
    <property type="entry name" value="hslU"/>
    <property type="match status" value="1"/>
</dbReference>
<dbReference type="CDD" id="cd19498">
    <property type="entry name" value="RecA-like_HslU"/>
    <property type="match status" value="1"/>
</dbReference>
<dbReference type="Pfam" id="PF07724">
    <property type="entry name" value="AAA_2"/>
    <property type="match status" value="1"/>
</dbReference>
<evidence type="ECO:0000256" key="6">
    <source>
        <dbReference type="ARBA" id="ARBA00023186"/>
    </source>
</evidence>
<feature type="binding site" evidence="7">
    <location>
        <begin position="60"/>
        <end position="65"/>
    </location>
    <ligand>
        <name>ATP</name>
        <dbReference type="ChEBI" id="CHEBI:30616"/>
    </ligand>
</feature>
<dbReference type="Gene3D" id="3.40.50.300">
    <property type="entry name" value="P-loop containing nucleotide triphosphate hydrolases"/>
    <property type="match status" value="2"/>
</dbReference>
<dbReference type="Proteomes" id="UP000010809">
    <property type="component" value="Chromosome"/>
</dbReference>
<feature type="binding site" evidence="7">
    <location>
        <position position="18"/>
    </location>
    <ligand>
        <name>ATP</name>
        <dbReference type="ChEBI" id="CHEBI:30616"/>
    </ligand>
</feature>
<evidence type="ECO:0000256" key="5">
    <source>
        <dbReference type="ARBA" id="ARBA00022840"/>
    </source>
</evidence>
<dbReference type="FunFam" id="3.40.50.300:FF:000213">
    <property type="entry name" value="ATP-dependent protease ATPase subunit HslU"/>
    <property type="match status" value="1"/>
</dbReference>
<dbReference type="HAMAP" id="MF_00249">
    <property type="entry name" value="HslU"/>
    <property type="match status" value="1"/>
</dbReference>
<gene>
    <name evidence="10" type="primary">hslU [H]</name>
    <name evidence="7" type="synonym">hslU</name>
    <name evidence="10" type="ordered locus">TVNIR_0085</name>
</gene>
<dbReference type="OrthoDB" id="9804062at2"/>
<proteinExistence type="inferred from homology"/>
<dbReference type="RefSeq" id="WP_015256958.1">
    <property type="nucleotide sequence ID" value="NC_019902.2"/>
</dbReference>
<dbReference type="InterPro" id="IPR004491">
    <property type="entry name" value="HslU"/>
</dbReference>
<keyword evidence="10" id="KW-0378">Hydrolase</keyword>
<organism evidence="10 11">
    <name type="scientific">Thioalkalivibrio nitratireducens (strain DSM 14787 / UNIQEM 213 / ALEN2)</name>
    <dbReference type="NCBI Taxonomy" id="1255043"/>
    <lineage>
        <taxon>Bacteria</taxon>
        <taxon>Pseudomonadati</taxon>
        <taxon>Pseudomonadota</taxon>
        <taxon>Gammaproteobacteria</taxon>
        <taxon>Chromatiales</taxon>
        <taxon>Ectothiorhodospiraceae</taxon>
        <taxon>Thioalkalivibrio</taxon>
    </lineage>
</organism>
<dbReference type="Pfam" id="PF00004">
    <property type="entry name" value="AAA"/>
    <property type="match status" value="1"/>
</dbReference>
<dbReference type="SMART" id="SM00382">
    <property type="entry name" value="AAA"/>
    <property type="match status" value="1"/>
</dbReference>
<keyword evidence="10" id="KW-0645">Protease</keyword>
<comment type="similarity">
    <text evidence="2 7">Belongs to the ClpX chaperone family. HslU subfamily.</text>
</comment>
<dbReference type="InterPro" id="IPR027417">
    <property type="entry name" value="P-loop_NTPase"/>
</dbReference>
<dbReference type="GO" id="GO:0009376">
    <property type="term" value="C:HslUV protease complex"/>
    <property type="evidence" value="ECO:0007669"/>
    <property type="project" value="UniProtKB-UniRule"/>
</dbReference>
<keyword evidence="4 7" id="KW-0547">Nucleotide-binding</keyword>
<evidence type="ECO:0000313" key="10">
    <source>
        <dbReference type="EMBL" id="AGA31798.1"/>
    </source>
</evidence>
<evidence type="ECO:0000256" key="3">
    <source>
        <dbReference type="ARBA" id="ARBA00022490"/>
    </source>
</evidence>
<dbReference type="InterPro" id="IPR019489">
    <property type="entry name" value="Clp_ATPase_C"/>
</dbReference>
<reference evidence="10" key="1">
    <citation type="submission" date="2015-12" db="EMBL/GenBank/DDBJ databases">
        <authorList>
            <person name="Tikhonova T.V."/>
            <person name="Pavlov A.R."/>
            <person name="Beletsky A.V."/>
            <person name="Mardanov A.V."/>
            <person name="Sorokin D.Y."/>
            <person name="Ravin N.V."/>
            <person name="Popov V.O."/>
        </authorList>
    </citation>
    <scope>NUCLEOTIDE SEQUENCE</scope>
    <source>
        <strain evidence="10">DSM 14787</strain>
    </source>
</reference>
<dbReference type="eggNOG" id="COG1220">
    <property type="taxonomic scope" value="Bacteria"/>
</dbReference>
<evidence type="ECO:0000256" key="2">
    <source>
        <dbReference type="ARBA" id="ARBA00009771"/>
    </source>
</evidence>
<comment type="subcellular location">
    <subcellularLocation>
        <location evidence="1 7">Cytoplasm</location>
    </subcellularLocation>
</comment>
<evidence type="ECO:0000256" key="4">
    <source>
        <dbReference type="ARBA" id="ARBA00022741"/>
    </source>
</evidence>
<dbReference type="GO" id="GO:0005524">
    <property type="term" value="F:ATP binding"/>
    <property type="evidence" value="ECO:0007669"/>
    <property type="project" value="UniProtKB-UniRule"/>
</dbReference>
<feature type="binding site" evidence="7">
    <location>
        <position position="256"/>
    </location>
    <ligand>
        <name>ATP</name>
        <dbReference type="ChEBI" id="CHEBI:30616"/>
    </ligand>
</feature>
<dbReference type="GO" id="GO:0016887">
    <property type="term" value="F:ATP hydrolysis activity"/>
    <property type="evidence" value="ECO:0007669"/>
    <property type="project" value="InterPro"/>
</dbReference>
<dbReference type="Gene3D" id="1.10.8.60">
    <property type="match status" value="1"/>
</dbReference>
<comment type="subunit">
    <text evidence="7">A double ring-shaped homohexamer of HslV is capped on each side by a ring-shaped HslU homohexamer. The assembly of the HslU/HslV complex is dependent on binding of ATP.</text>
</comment>
<feature type="binding site" evidence="7">
    <location>
        <position position="393"/>
    </location>
    <ligand>
        <name>ATP</name>
        <dbReference type="ChEBI" id="CHEBI:30616"/>
    </ligand>
</feature>
<dbReference type="SUPFAM" id="SSF52540">
    <property type="entry name" value="P-loop containing nucleoside triphosphate hydrolases"/>
    <property type="match status" value="1"/>
</dbReference>
<dbReference type="InterPro" id="IPR003593">
    <property type="entry name" value="AAA+_ATPase"/>
</dbReference>
<dbReference type="FunFam" id="3.40.50.300:FF:000220">
    <property type="entry name" value="ATP-dependent protease ATPase subunit HslU"/>
    <property type="match status" value="1"/>
</dbReference>
<dbReference type="InterPro" id="IPR050052">
    <property type="entry name" value="ATP-dep_Clp_protease_ClpX"/>
</dbReference>
<dbReference type="NCBIfam" id="NF003544">
    <property type="entry name" value="PRK05201.1"/>
    <property type="match status" value="1"/>
</dbReference>
<evidence type="ECO:0000256" key="7">
    <source>
        <dbReference type="HAMAP-Rule" id="MF_00249"/>
    </source>
</evidence>
<dbReference type="KEGG" id="tni:TVNIR_0085"/>
<keyword evidence="5 7" id="KW-0067">ATP-binding</keyword>
<evidence type="ECO:0000259" key="9">
    <source>
        <dbReference type="SMART" id="SM01086"/>
    </source>
</evidence>
<dbReference type="AlphaFoldDB" id="L0DS12"/>